<dbReference type="InterPro" id="IPR009057">
    <property type="entry name" value="Homeodomain-like_sf"/>
</dbReference>
<keyword evidence="1 2" id="KW-0238">DNA-binding</keyword>
<evidence type="ECO:0000256" key="1">
    <source>
        <dbReference type="ARBA" id="ARBA00023125"/>
    </source>
</evidence>
<dbReference type="Pfam" id="PF00440">
    <property type="entry name" value="TetR_N"/>
    <property type="match status" value="1"/>
</dbReference>
<dbReference type="PRINTS" id="PR00455">
    <property type="entry name" value="HTHTETR"/>
</dbReference>
<feature type="DNA-binding region" description="H-T-H motif" evidence="2">
    <location>
        <begin position="38"/>
        <end position="57"/>
    </location>
</feature>
<dbReference type="Proteomes" id="UP000028058">
    <property type="component" value="Unassembled WGS sequence"/>
</dbReference>
<evidence type="ECO:0000313" key="5">
    <source>
        <dbReference type="Proteomes" id="UP000028058"/>
    </source>
</evidence>
<dbReference type="SUPFAM" id="SSF46689">
    <property type="entry name" value="Homeodomain-like"/>
    <property type="match status" value="1"/>
</dbReference>
<evidence type="ECO:0000259" key="3">
    <source>
        <dbReference type="PROSITE" id="PS50977"/>
    </source>
</evidence>
<dbReference type="Gene3D" id="1.10.357.10">
    <property type="entry name" value="Tetracycline Repressor, domain 2"/>
    <property type="match status" value="1"/>
</dbReference>
<dbReference type="InterPro" id="IPR036271">
    <property type="entry name" value="Tet_transcr_reg_TetR-rel_C_sf"/>
</dbReference>
<dbReference type="RefSeq" id="WP_043467980.1">
    <property type="nucleotide sequence ID" value="NZ_CP134822.1"/>
</dbReference>
<comment type="caution">
    <text evidence="4">The sequence shown here is derived from an EMBL/GenBank/DDBJ whole genome shotgun (WGS) entry which is preliminary data.</text>
</comment>
<sequence>MVTRAKGRRDTYHHGDLSAALVRATLEIVDEAGVRGFSVSEAARRTGVSPGAPYRHFADRDALLAAAALEVSRRVNEMYVEAVADIVTPEDRLAVVGEVYVRAAARFRGGFDILFHADLRSAHPELRDSGRAFIDMLLPDAFALVPDGGHELATTLLEALAALTRGYAALLLSGLFGEPGEAAEKVAARATTTARALVRGFCG</sequence>
<organism evidence="4 5">
    <name type="scientific">Streptomyces xinghaiensis</name>
    <dbReference type="NCBI Taxonomy" id="1038928"/>
    <lineage>
        <taxon>Bacteria</taxon>
        <taxon>Bacillati</taxon>
        <taxon>Actinomycetota</taxon>
        <taxon>Actinomycetes</taxon>
        <taxon>Kitasatosporales</taxon>
        <taxon>Streptomycetaceae</taxon>
        <taxon>Streptomyces</taxon>
    </lineage>
</organism>
<feature type="domain" description="HTH tetR-type" evidence="3">
    <location>
        <begin position="15"/>
        <end position="75"/>
    </location>
</feature>
<keyword evidence="5" id="KW-1185">Reference proteome</keyword>
<accession>A0A3R7FJH5</accession>
<dbReference type="PANTHER" id="PTHR30055">
    <property type="entry name" value="HTH-TYPE TRANSCRIPTIONAL REGULATOR RUTR"/>
    <property type="match status" value="1"/>
</dbReference>
<name>A0A3R7FJH5_9ACTN</name>
<dbReference type="PANTHER" id="PTHR30055:SF220">
    <property type="entry name" value="TETR-FAMILY REGULATORY PROTEIN"/>
    <property type="match status" value="1"/>
</dbReference>
<evidence type="ECO:0000313" key="4">
    <source>
        <dbReference type="EMBL" id="RKM90105.1"/>
    </source>
</evidence>
<dbReference type="GO" id="GO:0000976">
    <property type="term" value="F:transcription cis-regulatory region binding"/>
    <property type="evidence" value="ECO:0007669"/>
    <property type="project" value="TreeGrafter"/>
</dbReference>
<dbReference type="InterPro" id="IPR001647">
    <property type="entry name" value="HTH_TetR"/>
</dbReference>
<evidence type="ECO:0000256" key="2">
    <source>
        <dbReference type="PROSITE-ProRule" id="PRU00335"/>
    </source>
</evidence>
<dbReference type="AlphaFoldDB" id="A0A3R7FJH5"/>
<dbReference type="PROSITE" id="PS50977">
    <property type="entry name" value="HTH_TETR_2"/>
    <property type="match status" value="1"/>
</dbReference>
<dbReference type="GO" id="GO:0003700">
    <property type="term" value="F:DNA-binding transcription factor activity"/>
    <property type="evidence" value="ECO:0007669"/>
    <property type="project" value="TreeGrafter"/>
</dbReference>
<protein>
    <submittedName>
        <fullName evidence="4">TetR/AcrR family transcriptional regulator</fullName>
    </submittedName>
</protein>
<dbReference type="EMBL" id="JNAD02000026">
    <property type="protein sequence ID" value="RKM90105.1"/>
    <property type="molecule type" value="Genomic_DNA"/>
</dbReference>
<dbReference type="OrthoDB" id="3173376at2"/>
<dbReference type="SUPFAM" id="SSF48498">
    <property type="entry name" value="Tetracyclin repressor-like, C-terminal domain"/>
    <property type="match status" value="1"/>
</dbReference>
<reference evidence="4 5" key="1">
    <citation type="journal article" date="2014" name="Genome Announc.">
        <title>Draft Genome Sequence of Streptomyces fradiae ATCC 19609, a Strain Highly Sensitive to Antibiotics.</title>
        <authorList>
            <person name="Bekker O.B."/>
            <person name="Klimina K.M."/>
            <person name="Vatlin A.A."/>
            <person name="Zakharevich N.V."/>
            <person name="Kasianov A.S."/>
            <person name="Danilenko V.N."/>
        </authorList>
    </citation>
    <scope>NUCLEOTIDE SEQUENCE [LARGE SCALE GENOMIC DNA]</scope>
    <source>
        <strain evidence="4 5">ATCC 19609</strain>
    </source>
</reference>
<proteinExistence type="predicted"/>
<gene>
    <name evidence="4" type="ORF">SFRA_032255</name>
</gene>
<dbReference type="InterPro" id="IPR050109">
    <property type="entry name" value="HTH-type_TetR-like_transc_reg"/>
</dbReference>